<dbReference type="Proteomes" id="UP000298264">
    <property type="component" value="Unassembled WGS sequence"/>
</dbReference>
<dbReference type="SUPFAM" id="SSF54821">
    <property type="entry name" value="Ribosomal protein S3 C-terminal domain"/>
    <property type="match status" value="1"/>
</dbReference>
<evidence type="ECO:0000256" key="7">
    <source>
        <dbReference type="ARBA" id="ARBA00035257"/>
    </source>
</evidence>
<keyword evidence="5 8" id="KW-0687">Ribonucleoprotein</keyword>
<dbReference type="AlphaFoldDB" id="A0A4R9LN61"/>
<dbReference type="CDD" id="cd02412">
    <property type="entry name" value="KH-II_30S_S3"/>
    <property type="match status" value="1"/>
</dbReference>
<dbReference type="HAMAP" id="MF_01309_B">
    <property type="entry name" value="Ribosomal_uS3_B"/>
    <property type="match status" value="1"/>
</dbReference>
<dbReference type="SMART" id="SM00322">
    <property type="entry name" value="KH"/>
    <property type="match status" value="1"/>
</dbReference>
<dbReference type="Pfam" id="PF07650">
    <property type="entry name" value="KH_2"/>
    <property type="match status" value="1"/>
</dbReference>
<evidence type="ECO:0000256" key="6">
    <source>
        <dbReference type="ARBA" id="ARBA00024998"/>
    </source>
</evidence>
<dbReference type="PANTHER" id="PTHR11760:SF19">
    <property type="entry name" value="SMALL RIBOSOMAL SUBUNIT PROTEIN US3C"/>
    <property type="match status" value="1"/>
</dbReference>
<dbReference type="PROSITE" id="PS00548">
    <property type="entry name" value="RIBOSOMAL_S3"/>
    <property type="match status" value="1"/>
</dbReference>
<dbReference type="InterPro" id="IPR001351">
    <property type="entry name" value="Ribosomal_uS3_C"/>
</dbReference>
<evidence type="ECO:0000256" key="8">
    <source>
        <dbReference type="HAMAP-Rule" id="MF_01309"/>
    </source>
</evidence>
<dbReference type="Gene3D" id="3.30.1140.32">
    <property type="entry name" value="Ribosomal protein S3, C-terminal domain"/>
    <property type="match status" value="1"/>
</dbReference>
<dbReference type="PROSITE" id="PS50823">
    <property type="entry name" value="KH_TYPE_2"/>
    <property type="match status" value="1"/>
</dbReference>
<evidence type="ECO:0000256" key="1">
    <source>
        <dbReference type="ARBA" id="ARBA00010761"/>
    </source>
</evidence>
<evidence type="ECO:0000313" key="11">
    <source>
        <dbReference type="EMBL" id="TGN08089.1"/>
    </source>
</evidence>
<evidence type="ECO:0000256" key="3">
    <source>
        <dbReference type="ARBA" id="ARBA00022884"/>
    </source>
</evidence>
<dbReference type="EMBL" id="RQHV01000061">
    <property type="protein sequence ID" value="TGN08089.1"/>
    <property type="molecule type" value="Genomic_DNA"/>
</dbReference>
<dbReference type="InterPro" id="IPR018280">
    <property type="entry name" value="Ribosomal_uS3_CS"/>
</dbReference>
<accession>A0A4R9LN61</accession>
<keyword evidence="3 8" id="KW-0694">RNA-binding</keyword>
<dbReference type="PANTHER" id="PTHR11760">
    <property type="entry name" value="30S/40S RIBOSOMAL PROTEIN S3"/>
    <property type="match status" value="1"/>
</dbReference>
<dbReference type="Gene3D" id="3.30.300.20">
    <property type="match status" value="1"/>
</dbReference>
<dbReference type="GO" id="GO:0003729">
    <property type="term" value="F:mRNA binding"/>
    <property type="evidence" value="ECO:0007669"/>
    <property type="project" value="UniProtKB-UniRule"/>
</dbReference>
<proteinExistence type="inferred from homology"/>
<protein>
    <recommendedName>
        <fullName evidence="7 8">Small ribosomal subunit protein uS3</fullName>
    </recommendedName>
</protein>
<evidence type="ECO:0000256" key="2">
    <source>
        <dbReference type="ARBA" id="ARBA00022730"/>
    </source>
</evidence>
<dbReference type="InterPro" id="IPR009019">
    <property type="entry name" value="KH_sf_prok-type"/>
</dbReference>
<dbReference type="GO" id="GO:0019843">
    <property type="term" value="F:rRNA binding"/>
    <property type="evidence" value="ECO:0007669"/>
    <property type="project" value="UniProtKB-UniRule"/>
</dbReference>
<reference evidence="11" key="1">
    <citation type="journal article" date="2019" name="PLoS Negl. Trop. Dis.">
        <title>Revisiting the worldwide diversity of Leptospira species in the environment.</title>
        <authorList>
            <person name="Vincent A.T."/>
            <person name="Schiettekatte O."/>
            <person name="Bourhy P."/>
            <person name="Veyrier F.J."/>
            <person name="Picardeau M."/>
        </authorList>
    </citation>
    <scope>NUCLEOTIDE SEQUENCE [LARGE SCALE GENOMIC DNA]</scope>
    <source>
        <strain evidence="11">201400974</strain>
    </source>
</reference>
<dbReference type="OrthoDB" id="9806396at2"/>
<evidence type="ECO:0000256" key="9">
    <source>
        <dbReference type="RuleBase" id="RU003624"/>
    </source>
</evidence>
<evidence type="ECO:0000256" key="4">
    <source>
        <dbReference type="ARBA" id="ARBA00022980"/>
    </source>
</evidence>
<dbReference type="Pfam" id="PF00189">
    <property type="entry name" value="Ribosomal_S3_C"/>
    <property type="match status" value="1"/>
</dbReference>
<dbReference type="FunFam" id="3.30.300.20:FF:000001">
    <property type="entry name" value="30S ribosomal protein S3"/>
    <property type="match status" value="1"/>
</dbReference>
<gene>
    <name evidence="8" type="primary">rpsC</name>
    <name evidence="11" type="ORF">EHS11_14230</name>
</gene>
<keyword evidence="12" id="KW-1185">Reference proteome</keyword>
<dbReference type="NCBIfam" id="TIGR01009">
    <property type="entry name" value="rpsC_bact"/>
    <property type="match status" value="1"/>
</dbReference>
<organism evidence="11 12">
    <name type="scientific">Leptospira ilyithenensis</name>
    <dbReference type="NCBI Taxonomy" id="2484901"/>
    <lineage>
        <taxon>Bacteria</taxon>
        <taxon>Pseudomonadati</taxon>
        <taxon>Spirochaetota</taxon>
        <taxon>Spirochaetia</taxon>
        <taxon>Leptospirales</taxon>
        <taxon>Leptospiraceae</taxon>
        <taxon>Leptospira</taxon>
    </lineage>
</organism>
<feature type="domain" description="KH type-2" evidence="10">
    <location>
        <begin position="38"/>
        <end position="106"/>
    </location>
</feature>
<name>A0A4R9LN61_9LEPT</name>
<dbReference type="RefSeq" id="WP_135765060.1">
    <property type="nucleotide sequence ID" value="NZ_RQHV01000061.1"/>
</dbReference>
<dbReference type="InterPro" id="IPR015946">
    <property type="entry name" value="KH_dom-like_a/b"/>
</dbReference>
<evidence type="ECO:0000259" key="10">
    <source>
        <dbReference type="PROSITE" id="PS50823"/>
    </source>
</evidence>
<dbReference type="GO" id="GO:0022627">
    <property type="term" value="C:cytosolic small ribosomal subunit"/>
    <property type="evidence" value="ECO:0007669"/>
    <property type="project" value="TreeGrafter"/>
</dbReference>
<dbReference type="InterPro" id="IPR036419">
    <property type="entry name" value="Ribosomal_S3_C_sf"/>
</dbReference>
<dbReference type="InterPro" id="IPR004087">
    <property type="entry name" value="KH_dom"/>
</dbReference>
<keyword evidence="2 8" id="KW-0699">rRNA-binding</keyword>
<keyword evidence="4 8" id="KW-0689">Ribosomal protein</keyword>
<comment type="subunit">
    <text evidence="8">Part of the 30S ribosomal subunit. Forms a tight complex with proteins S10 and S14.</text>
</comment>
<dbReference type="InterPro" id="IPR004044">
    <property type="entry name" value="KH_dom_type_2"/>
</dbReference>
<dbReference type="GO" id="GO:0003735">
    <property type="term" value="F:structural constituent of ribosome"/>
    <property type="evidence" value="ECO:0007669"/>
    <property type="project" value="InterPro"/>
</dbReference>
<comment type="similarity">
    <text evidence="1 8 9">Belongs to the universal ribosomal protein uS3 family.</text>
</comment>
<sequence length="226" mass="25960">MGQKVNPIGLRIGITRNWDSIWYSKQDYIKNLHEDIKIRRFLLKKFKNASVVKVVVERFPEKININLHTSKPGMVIGQKGQNIEAVKQELKKMADKPIGMNIIEVKKPEIIAQAIAETVALQIEQRMPFRRVMKAELRRAMRGGVEGVKIQISGRLNGADMARTEKYMEGRVPLHTLRAKIDFGFKEALTTFGQIGVKVWTYTGDFFPTNKEESEEDKYAVKRRTS</sequence>
<dbReference type="InterPro" id="IPR005704">
    <property type="entry name" value="Ribosomal_uS3_bac-typ"/>
</dbReference>
<comment type="function">
    <text evidence="6 8">Binds the lower part of the 30S subunit head. Binds mRNA in the 70S ribosome, positioning it for translation.</text>
</comment>
<comment type="caution">
    <text evidence="11">The sequence shown here is derived from an EMBL/GenBank/DDBJ whole genome shotgun (WGS) entry which is preliminary data.</text>
</comment>
<dbReference type="GO" id="GO:0006412">
    <property type="term" value="P:translation"/>
    <property type="evidence" value="ECO:0007669"/>
    <property type="project" value="UniProtKB-UniRule"/>
</dbReference>
<evidence type="ECO:0000256" key="5">
    <source>
        <dbReference type="ARBA" id="ARBA00023274"/>
    </source>
</evidence>
<evidence type="ECO:0000313" key="12">
    <source>
        <dbReference type="Proteomes" id="UP000298264"/>
    </source>
</evidence>
<dbReference type="SUPFAM" id="SSF54814">
    <property type="entry name" value="Prokaryotic type KH domain (KH-domain type II)"/>
    <property type="match status" value="1"/>
</dbReference>
<dbReference type="FunFam" id="3.30.1140.32:FF:000010">
    <property type="entry name" value="30S ribosomal protein S3"/>
    <property type="match status" value="1"/>
</dbReference>
<dbReference type="InterPro" id="IPR057258">
    <property type="entry name" value="Ribosomal_uS3"/>
</dbReference>